<dbReference type="AlphaFoldDB" id="C1MGE1"/>
<evidence type="ECO:0000313" key="2">
    <source>
        <dbReference type="EMBL" id="EEH60008.1"/>
    </source>
</evidence>
<reference evidence="2 3" key="1">
    <citation type="journal article" date="2009" name="Science">
        <title>Green evolution and dynamic adaptations revealed by genomes of the marine picoeukaryotes Micromonas.</title>
        <authorList>
            <person name="Worden A.Z."/>
            <person name="Lee J.H."/>
            <person name="Mock T."/>
            <person name="Rouze P."/>
            <person name="Simmons M.P."/>
            <person name="Aerts A.L."/>
            <person name="Allen A.E."/>
            <person name="Cuvelier M.L."/>
            <person name="Derelle E."/>
            <person name="Everett M.V."/>
            <person name="Foulon E."/>
            <person name="Grimwood J."/>
            <person name="Gundlach H."/>
            <person name="Henrissat B."/>
            <person name="Napoli C."/>
            <person name="McDonald S.M."/>
            <person name="Parker M.S."/>
            <person name="Rombauts S."/>
            <person name="Salamov A."/>
            <person name="Von Dassow P."/>
            <person name="Badger J.H."/>
            <person name="Coutinho P.M."/>
            <person name="Demir E."/>
            <person name="Dubchak I."/>
            <person name="Gentemann C."/>
            <person name="Eikrem W."/>
            <person name="Gready J.E."/>
            <person name="John U."/>
            <person name="Lanier W."/>
            <person name="Lindquist E.A."/>
            <person name="Lucas S."/>
            <person name="Mayer K.F."/>
            <person name="Moreau H."/>
            <person name="Not F."/>
            <person name="Otillar R."/>
            <person name="Panaud O."/>
            <person name="Pangilinan J."/>
            <person name="Paulsen I."/>
            <person name="Piegu B."/>
            <person name="Poliakov A."/>
            <person name="Robbens S."/>
            <person name="Schmutz J."/>
            <person name="Toulza E."/>
            <person name="Wyss T."/>
            <person name="Zelensky A."/>
            <person name="Zhou K."/>
            <person name="Armbrust E.V."/>
            <person name="Bhattacharya D."/>
            <person name="Goodenough U.W."/>
            <person name="Van de Peer Y."/>
            <person name="Grigoriev I.V."/>
        </authorList>
    </citation>
    <scope>NUCLEOTIDE SEQUENCE [LARGE SCALE GENOMIC DNA]</scope>
    <source>
        <strain evidence="2 3">CCMP1545</strain>
    </source>
</reference>
<dbReference type="Proteomes" id="UP000001876">
    <property type="component" value="Unassembled WGS sequence"/>
</dbReference>
<dbReference type="SUPFAM" id="SSF51197">
    <property type="entry name" value="Clavaminate synthase-like"/>
    <property type="match status" value="1"/>
</dbReference>
<dbReference type="OrthoDB" id="10260017at2759"/>
<feature type="region of interest" description="Disordered" evidence="1">
    <location>
        <begin position="270"/>
        <end position="294"/>
    </location>
</feature>
<keyword evidence="3" id="KW-1185">Reference proteome</keyword>
<gene>
    <name evidence="2" type="ORF">MICPUCDRAFT_49778</name>
</gene>
<accession>C1MGE1</accession>
<dbReference type="KEGG" id="mpp:MICPUCDRAFT_49778"/>
<sequence length="380" mass="42611">MVRAPPRPPPWRVARDYFRNHPLNKKWIRVAALAGIILFCRFGLEQSITRTILVAFAFRFLIQKDTTNPGHHHRDGRRRDRRPPATPEFELLERERLELTESSALTREQRAERVVNYDERSYGFVRLAEDAIRAAEARNSLRLARLHDDDDDDDANAERRRPMLERLHLAATEHALSSQTPTGNPFVAALVSEVRSSRAFAVALREFIREEVCPALGVKRVAYQRKPTFRVHLAGAPAQGMPHADGLHPHNRQPNEVNVWVPLTRVGAWGGGGGGGDGGDGGKNHPSTNSLVCESEPGARDFHPLVASPGQFVKFYGCACWHFTTRNDTDVTRVSFDVRVVPFRLHDDDRPGPSKAGKGRGGKPLRLGEHYVDSDAPLDY</sequence>
<dbReference type="OMA" id="ARIHYDA"/>
<feature type="compositionally biased region" description="Gly residues" evidence="1">
    <location>
        <begin position="270"/>
        <end position="281"/>
    </location>
</feature>
<organism evidence="3">
    <name type="scientific">Micromonas pusilla (strain CCMP1545)</name>
    <name type="common">Picoplanktonic green alga</name>
    <dbReference type="NCBI Taxonomy" id="564608"/>
    <lineage>
        <taxon>Eukaryota</taxon>
        <taxon>Viridiplantae</taxon>
        <taxon>Chlorophyta</taxon>
        <taxon>Mamiellophyceae</taxon>
        <taxon>Mamiellales</taxon>
        <taxon>Mamiellaceae</taxon>
        <taxon>Micromonas</taxon>
    </lineage>
</organism>
<protein>
    <submittedName>
        <fullName evidence="2">Predicted protein</fullName>
    </submittedName>
</protein>
<feature type="compositionally biased region" description="Basic residues" evidence="1">
    <location>
        <begin position="70"/>
        <end position="81"/>
    </location>
</feature>
<evidence type="ECO:0000313" key="3">
    <source>
        <dbReference type="Proteomes" id="UP000001876"/>
    </source>
</evidence>
<dbReference type="GeneID" id="9680302"/>
<feature type="region of interest" description="Disordered" evidence="1">
    <location>
        <begin position="344"/>
        <end position="380"/>
    </location>
</feature>
<feature type="region of interest" description="Disordered" evidence="1">
    <location>
        <begin position="67"/>
        <end position="87"/>
    </location>
</feature>
<dbReference type="RefSeq" id="XP_003054756.1">
    <property type="nucleotide sequence ID" value="XM_003054710.1"/>
</dbReference>
<evidence type="ECO:0000256" key="1">
    <source>
        <dbReference type="SAM" id="MobiDB-lite"/>
    </source>
</evidence>
<dbReference type="EMBL" id="GG663735">
    <property type="protein sequence ID" value="EEH60008.1"/>
    <property type="molecule type" value="Genomic_DNA"/>
</dbReference>
<proteinExistence type="predicted"/>
<name>C1MGE1_MICPC</name>